<dbReference type="Pfam" id="PF13580">
    <property type="entry name" value="SIS_2"/>
    <property type="match status" value="1"/>
</dbReference>
<accession>A0A7U4LNR2</accession>
<evidence type="ECO:0000259" key="2">
    <source>
        <dbReference type="PROSITE" id="PS51464"/>
    </source>
</evidence>
<protein>
    <submittedName>
        <fullName evidence="3">Phosphoheptose isomerase GmhA</fullName>
        <ecNumber evidence="3">5.3.1.28</ecNumber>
    </submittedName>
</protein>
<dbReference type="PANTHER" id="PTHR30390">
    <property type="entry name" value="SEDOHEPTULOSE 7-PHOSPHATE ISOMERASE / DNAA INITIATOR-ASSOCIATING FACTOR FOR REPLICATION INITIATION"/>
    <property type="match status" value="1"/>
</dbReference>
<dbReference type="GO" id="GO:0016788">
    <property type="term" value="F:hydrolase activity, acting on ester bonds"/>
    <property type="evidence" value="ECO:0007669"/>
    <property type="project" value="InterPro"/>
</dbReference>
<dbReference type="RefSeq" id="WP_033060718.1">
    <property type="nucleotide sequence ID" value="NZ_CP009225.1"/>
</dbReference>
<dbReference type="SFLD" id="SFLDG01138">
    <property type="entry name" value="C1.6.2:_Deoxy-d-mannose-octulo"/>
    <property type="match status" value="1"/>
</dbReference>
<feature type="domain" description="SIS" evidence="2">
    <location>
        <begin position="193"/>
        <end position="353"/>
    </location>
</feature>
<dbReference type="InterPro" id="IPR035461">
    <property type="entry name" value="GmhA/DiaA"/>
</dbReference>
<evidence type="ECO:0000313" key="4">
    <source>
        <dbReference type="Proteomes" id="UP000033052"/>
    </source>
</evidence>
<dbReference type="AlphaFoldDB" id="A0A7U4LNR2"/>
<keyword evidence="3" id="KW-0413">Isomerase</keyword>
<dbReference type="InterPro" id="IPR046348">
    <property type="entry name" value="SIS_dom_sf"/>
</dbReference>
<dbReference type="Gene3D" id="3.40.50.1000">
    <property type="entry name" value="HAD superfamily/HAD-like"/>
    <property type="match status" value="1"/>
</dbReference>
<dbReference type="InterPro" id="IPR036412">
    <property type="entry name" value="HAD-like_sf"/>
</dbReference>
<dbReference type="InterPro" id="IPR010023">
    <property type="entry name" value="KdsC_fam"/>
</dbReference>
<proteinExistence type="inferred from homology"/>
<dbReference type="KEGG" id="cld:CLSPO_c27990"/>
<dbReference type="InterPro" id="IPR050099">
    <property type="entry name" value="SIS_GmhA/DiaA_subfam"/>
</dbReference>
<dbReference type="EC" id="5.3.1.28" evidence="3"/>
<sequence>MIKTIIFDIDGVITDGSIIVNEAGNEQKKVNLKDIDAIFELKRRGFTIAAITGENSPIVSYFKKRFSWDYFYYGKKNKIEIIKEIEKACKIECNEICYIGDGKYDVESLKYVELGICPSDAIDKAKNAADIILQYKGGEGCLWELISILESYNNKDNSNNYFYKRLEEHTNIFKTMASDVKLIKDIMQIGDEIIELLKNKSQVFLCGNGGSAADAQHIATEFISRFYKERRALNAEALTTNTSTLTAVSNDYSYERVFVRQLEAKAKKGDMIIGISTSGKSKNIIEALRFAKEEGLITVMLMGDYKNDCLEEITDYIIKVPSKITPRIQEAHIFIGHLIAEYVEHKIFEGDSIDD</sequence>
<dbReference type="GO" id="GO:1901135">
    <property type="term" value="P:carbohydrate derivative metabolic process"/>
    <property type="evidence" value="ECO:0007669"/>
    <property type="project" value="InterPro"/>
</dbReference>
<dbReference type="Pfam" id="PF08282">
    <property type="entry name" value="Hydrolase_3"/>
    <property type="match status" value="1"/>
</dbReference>
<dbReference type="Proteomes" id="UP000033052">
    <property type="component" value="Chromosome"/>
</dbReference>
<evidence type="ECO:0000256" key="1">
    <source>
        <dbReference type="ARBA" id="ARBA00005893"/>
    </source>
</evidence>
<dbReference type="InterPro" id="IPR023214">
    <property type="entry name" value="HAD_sf"/>
</dbReference>
<dbReference type="PANTHER" id="PTHR30390:SF6">
    <property type="entry name" value="DNAA INITIATOR-ASSOCIATING PROTEIN DIAA"/>
    <property type="match status" value="1"/>
</dbReference>
<gene>
    <name evidence="3" type="primary">gmhA</name>
    <name evidence="3" type="ORF">CLSPO_c27990</name>
</gene>
<dbReference type="SFLD" id="SFLDS00003">
    <property type="entry name" value="Haloacid_Dehalogenase"/>
    <property type="match status" value="1"/>
</dbReference>
<name>A0A7U4LNR2_CLOSG</name>
<comment type="similarity">
    <text evidence="1">Belongs to the KdsC family.</text>
</comment>
<dbReference type="SUPFAM" id="SSF53697">
    <property type="entry name" value="SIS domain"/>
    <property type="match status" value="1"/>
</dbReference>
<reference evidence="3 4" key="1">
    <citation type="journal article" date="2015" name="PLoS ONE">
        <title>A universal mariner transposon system for forward genetic studies in the genus clostridium.</title>
        <authorList>
            <person name="Zhang Y."/>
            <person name="Grosse-Honebrink A."/>
            <person name="Minton N.P."/>
        </authorList>
    </citation>
    <scope>NUCLEOTIDE SEQUENCE [LARGE SCALE GENOMIC DNA]</scope>
    <source>
        <strain evidence="3 4">NCIMB 10696</strain>
    </source>
</reference>
<dbReference type="EMBL" id="CP009225">
    <property type="protein sequence ID" value="AKC63519.1"/>
    <property type="molecule type" value="Genomic_DNA"/>
</dbReference>
<dbReference type="PROSITE" id="PS51464">
    <property type="entry name" value="SIS"/>
    <property type="match status" value="1"/>
</dbReference>
<dbReference type="GO" id="GO:0016853">
    <property type="term" value="F:isomerase activity"/>
    <property type="evidence" value="ECO:0007669"/>
    <property type="project" value="UniProtKB-KW"/>
</dbReference>
<dbReference type="GO" id="GO:0097367">
    <property type="term" value="F:carbohydrate derivative binding"/>
    <property type="evidence" value="ECO:0007669"/>
    <property type="project" value="InterPro"/>
</dbReference>
<dbReference type="GeneID" id="92939438"/>
<dbReference type="SUPFAM" id="SSF56784">
    <property type="entry name" value="HAD-like"/>
    <property type="match status" value="1"/>
</dbReference>
<evidence type="ECO:0000313" key="3">
    <source>
        <dbReference type="EMBL" id="AKC63519.1"/>
    </source>
</evidence>
<organism evidence="3 4">
    <name type="scientific">Clostridium sporogenes</name>
    <dbReference type="NCBI Taxonomy" id="1509"/>
    <lineage>
        <taxon>Bacteria</taxon>
        <taxon>Bacillati</taxon>
        <taxon>Bacillota</taxon>
        <taxon>Clostridia</taxon>
        <taxon>Eubacteriales</taxon>
        <taxon>Clostridiaceae</taxon>
        <taxon>Clostridium</taxon>
    </lineage>
</organism>
<dbReference type="SFLD" id="SFLDG01136">
    <property type="entry name" value="C1.6:_Phosphoserine_Phosphatas"/>
    <property type="match status" value="1"/>
</dbReference>
<dbReference type="Gene3D" id="3.40.50.10490">
    <property type="entry name" value="Glucose-6-phosphate isomerase like protein, domain 1"/>
    <property type="match status" value="1"/>
</dbReference>
<dbReference type="InterPro" id="IPR001347">
    <property type="entry name" value="SIS_dom"/>
</dbReference>
<dbReference type="CDD" id="cd05006">
    <property type="entry name" value="SIS_GmhA"/>
    <property type="match status" value="1"/>
</dbReference>